<protein>
    <submittedName>
        <fullName evidence="1">Uncharacterized protein</fullName>
    </submittedName>
</protein>
<name>A0AAU6SDG4_9MICO</name>
<accession>A0AAU6SDG4</accession>
<dbReference type="EMBL" id="CP151632">
    <property type="protein sequence ID" value="WZO34905.1"/>
    <property type="molecule type" value="Genomic_DNA"/>
</dbReference>
<organism evidence="1">
    <name type="scientific">Microbacterium sp. LWS13-1.2</name>
    <dbReference type="NCBI Taxonomy" id="3135264"/>
    <lineage>
        <taxon>Bacteria</taxon>
        <taxon>Bacillati</taxon>
        <taxon>Actinomycetota</taxon>
        <taxon>Actinomycetes</taxon>
        <taxon>Micrococcales</taxon>
        <taxon>Microbacteriaceae</taxon>
        <taxon>Microbacterium</taxon>
    </lineage>
</organism>
<evidence type="ECO:0000313" key="1">
    <source>
        <dbReference type="EMBL" id="WZO34905.1"/>
    </source>
</evidence>
<gene>
    <name evidence="1" type="ORF">MRBLWS13_002577</name>
</gene>
<dbReference type="AlphaFoldDB" id="A0AAU6SDG4"/>
<reference evidence="1" key="1">
    <citation type="submission" date="2024-04" db="EMBL/GenBank/DDBJ databases">
        <authorList>
            <person name="Roder T."/>
            <person name="Oberhansli S."/>
            <person name="Kreuzer M."/>
        </authorList>
    </citation>
    <scope>NUCLEOTIDE SEQUENCE</scope>
    <source>
        <strain evidence="1">LWS13-1.2</strain>
    </source>
</reference>
<sequence length="81" mass="9287">MSDPRPGRDFHELGRDVGLGQALLDVLRGTGLAVADGREHSCVHRVDSDQFLHEQQRLVLQQRRHEIILQLGRRTFHRARG</sequence>
<dbReference type="RefSeq" id="WP_349425758.1">
    <property type="nucleotide sequence ID" value="NZ_CP151632.1"/>
</dbReference>
<proteinExistence type="predicted"/>